<dbReference type="InterPro" id="IPR037914">
    <property type="entry name" value="SpoVT-AbrB_sf"/>
</dbReference>
<dbReference type="RefSeq" id="WP_160914599.1">
    <property type="nucleotide sequence ID" value="NZ_WMFA01000004.1"/>
</dbReference>
<dbReference type="SUPFAM" id="SSF89447">
    <property type="entry name" value="AbrB/MazE/MraZ-like"/>
    <property type="match status" value="1"/>
</dbReference>
<comment type="caution">
    <text evidence="1">The sequence shown here is derived from an EMBL/GenBank/DDBJ whole genome shotgun (WGS) entry which is preliminary data.</text>
</comment>
<dbReference type="GeneID" id="78007860"/>
<proteinExistence type="predicted"/>
<dbReference type="Proteomes" id="UP000450457">
    <property type="component" value="Unassembled WGS sequence"/>
</dbReference>
<dbReference type="OrthoDB" id="2896720at2"/>
<evidence type="ECO:0000313" key="1">
    <source>
        <dbReference type="EMBL" id="MYL71716.1"/>
    </source>
</evidence>
<dbReference type="AlphaFoldDB" id="A0A845FDJ7"/>
<sequence length="99" mass="11633">MKQSRKLIDFARRTDFNIPVAWRKELQIEDGMTVTFNIENQCIMIKPAYSKTLDVMSTVGRKGLIYVPKEIRTHFERKGLKRFSILMEEGERAVIMQPL</sequence>
<evidence type="ECO:0008006" key="3">
    <source>
        <dbReference type="Google" id="ProtNLM"/>
    </source>
</evidence>
<evidence type="ECO:0000313" key="2">
    <source>
        <dbReference type="Proteomes" id="UP000450457"/>
    </source>
</evidence>
<accession>A0A845FDJ7</accession>
<gene>
    <name evidence="1" type="ORF">GLW00_12685</name>
</gene>
<name>A0A845FDJ7_9BACI</name>
<protein>
    <recommendedName>
        <fullName evidence="3">SpoVT-AbrB domain-containing protein</fullName>
    </recommendedName>
</protein>
<reference evidence="1 2" key="1">
    <citation type="submission" date="2019-11" db="EMBL/GenBank/DDBJ databases">
        <title>Genome sequences of 17 halophilic strains isolated from different environments.</title>
        <authorList>
            <person name="Furrow R.E."/>
        </authorList>
    </citation>
    <scope>NUCLEOTIDE SEQUENCE [LARGE SCALE GENOMIC DNA]</scope>
    <source>
        <strain evidence="1 2">SL-4</strain>
    </source>
</reference>
<dbReference type="EMBL" id="WMFA01000004">
    <property type="protein sequence ID" value="MYL71716.1"/>
    <property type="molecule type" value="Genomic_DNA"/>
</dbReference>
<organism evidence="1 2">
    <name type="scientific">Halobacillus litoralis</name>
    <dbReference type="NCBI Taxonomy" id="45668"/>
    <lineage>
        <taxon>Bacteria</taxon>
        <taxon>Bacillati</taxon>
        <taxon>Bacillota</taxon>
        <taxon>Bacilli</taxon>
        <taxon>Bacillales</taxon>
        <taxon>Bacillaceae</taxon>
        <taxon>Halobacillus</taxon>
    </lineage>
</organism>